<organism evidence="1 2">
    <name type="scientific">Portunus trituberculatus</name>
    <name type="common">Swimming crab</name>
    <name type="synonym">Neptunus trituberculatus</name>
    <dbReference type="NCBI Taxonomy" id="210409"/>
    <lineage>
        <taxon>Eukaryota</taxon>
        <taxon>Metazoa</taxon>
        <taxon>Ecdysozoa</taxon>
        <taxon>Arthropoda</taxon>
        <taxon>Crustacea</taxon>
        <taxon>Multicrustacea</taxon>
        <taxon>Malacostraca</taxon>
        <taxon>Eumalacostraca</taxon>
        <taxon>Eucarida</taxon>
        <taxon>Decapoda</taxon>
        <taxon>Pleocyemata</taxon>
        <taxon>Brachyura</taxon>
        <taxon>Eubrachyura</taxon>
        <taxon>Portunoidea</taxon>
        <taxon>Portunidae</taxon>
        <taxon>Portuninae</taxon>
        <taxon>Portunus</taxon>
    </lineage>
</organism>
<evidence type="ECO:0000313" key="2">
    <source>
        <dbReference type="Proteomes" id="UP000324222"/>
    </source>
</evidence>
<reference evidence="1 2" key="1">
    <citation type="submission" date="2019-05" db="EMBL/GenBank/DDBJ databases">
        <title>Another draft genome of Portunus trituberculatus and its Hox gene families provides insights of decapod evolution.</title>
        <authorList>
            <person name="Jeong J.-H."/>
            <person name="Song I."/>
            <person name="Kim S."/>
            <person name="Choi T."/>
            <person name="Kim D."/>
            <person name="Ryu S."/>
            <person name="Kim W."/>
        </authorList>
    </citation>
    <scope>NUCLEOTIDE SEQUENCE [LARGE SCALE GENOMIC DNA]</scope>
    <source>
        <tissue evidence="1">Muscle</tissue>
    </source>
</reference>
<gene>
    <name evidence="1" type="ORF">E2C01_091916</name>
</gene>
<keyword evidence="2" id="KW-1185">Reference proteome</keyword>
<dbReference type="EMBL" id="VSRR010106799">
    <property type="protein sequence ID" value="MPC96646.1"/>
    <property type="molecule type" value="Genomic_DNA"/>
</dbReference>
<comment type="caution">
    <text evidence="1">The sequence shown here is derived from an EMBL/GenBank/DDBJ whole genome shotgun (WGS) entry which is preliminary data.</text>
</comment>
<dbReference type="AlphaFoldDB" id="A0A5B7JQP1"/>
<dbReference type="Proteomes" id="UP000324222">
    <property type="component" value="Unassembled WGS sequence"/>
</dbReference>
<evidence type="ECO:0000313" key="1">
    <source>
        <dbReference type="EMBL" id="MPC96646.1"/>
    </source>
</evidence>
<proteinExistence type="predicted"/>
<accession>A0A5B7JQP1</accession>
<name>A0A5B7JQP1_PORTR</name>
<sequence>MWMTCTITSTSSGRTIYVSGTSMTPPCPSPSLPSWSLIWVRMDDSLARILKHSYASPPLFQKALFKFTRVF</sequence>
<protein>
    <submittedName>
        <fullName evidence="1">Uncharacterized protein</fullName>
    </submittedName>
</protein>